<proteinExistence type="predicted"/>
<dbReference type="PANTHER" id="PTHR30160">
    <property type="entry name" value="TETRAACYLDISACCHARIDE 4'-KINASE-RELATED"/>
    <property type="match status" value="1"/>
</dbReference>
<feature type="non-terminal residue" evidence="1">
    <location>
        <position position="56"/>
    </location>
</feature>
<dbReference type="AlphaFoldDB" id="N6VP04"/>
<accession>N6VP04</accession>
<dbReference type="Proteomes" id="UP000053695">
    <property type="component" value="Unassembled WGS sequence"/>
</dbReference>
<dbReference type="GO" id="GO:0008713">
    <property type="term" value="F:ADP-heptose-lipopolysaccharide heptosyltransferase activity"/>
    <property type="evidence" value="ECO:0007669"/>
    <property type="project" value="TreeGrafter"/>
</dbReference>
<dbReference type="SUPFAM" id="SSF53756">
    <property type="entry name" value="UDP-Glycosyltransferase/glycogen phosphorylase"/>
    <property type="match status" value="1"/>
</dbReference>
<dbReference type="EMBL" id="APMM01000077">
    <property type="protein sequence ID" value="ENN95565.1"/>
    <property type="molecule type" value="Genomic_DNA"/>
</dbReference>
<dbReference type="InterPro" id="IPR051199">
    <property type="entry name" value="LPS_LOS_Heptosyltrfase"/>
</dbReference>
<dbReference type="PANTHER" id="PTHR30160:SF1">
    <property type="entry name" value="LIPOPOLYSACCHARIDE 1,2-N-ACETYLGLUCOSAMINETRANSFERASE-RELATED"/>
    <property type="match status" value="1"/>
</dbReference>
<dbReference type="GO" id="GO:0005829">
    <property type="term" value="C:cytosol"/>
    <property type="evidence" value="ECO:0007669"/>
    <property type="project" value="TreeGrafter"/>
</dbReference>
<keyword evidence="2" id="KW-1185">Reference proteome</keyword>
<gene>
    <name evidence="1" type="ORF">J422_07162</name>
</gene>
<comment type="caution">
    <text evidence="1">The sequence shown here is derived from an EMBL/GenBank/DDBJ whole genome shotgun (WGS) entry which is preliminary data.</text>
</comment>
<sequence length="56" mass="6354">MKILLFKIGAIGDALMTTPLIRQLRKNFPNAQIDYLIGKHAHAVLEGNIYLNNLYN</sequence>
<organism evidence="1 2">
    <name type="scientific">Methanocaldococcus villosus KIN24-T80</name>
    <dbReference type="NCBI Taxonomy" id="1069083"/>
    <lineage>
        <taxon>Archaea</taxon>
        <taxon>Methanobacteriati</taxon>
        <taxon>Methanobacteriota</taxon>
        <taxon>Methanomada group</taxon>
        <taxon>Methanococci</taxon>
        <taxon>Methanococcales</taxon>
        <taxon>Methanocaldococcaceae</taxon>
        <taxon>Methanocaldococcus</taxon>
    </lineage>
</organism>
<reference evidence="1 2" key="1">
    <citation type="journal article" date="2013" name="Genome Announc.">
        <title>Draft Genome Sequence of a Highly Flagellated, Fast-Swimming Archaeon, Methanocaldococcus villosus Strain KIN24-T80 (DSM 22612).</title>
        <authorList>
            <person name="Thennarasu S."/>
            <person name="Polireddy D."/>
            <person name="Antony A."/>
            <person name="Yada M.R."/>
            <person name="Algarawi S."/>
            <person name="Sivakumar N."/>
        </authorList>
    </citation>
    <scope>NUCLEOTIDE SEQUENCE [LARGE SCALE GENOMIC DNA]</scope>
    <source>
        <strain evidence="1 2">KIN24-T80</strain>
    </source>
</reference>
<dbReference type="Gene3D" id="3.40.50.2000">
    <property type="entry name" value="Glycogen Phosphorylase B"/>
    <property type="match status" value="1"/>
</dbReference>
<protein>
    <submittedName>
        <fullName evidence="1">Glycosyl transferase family protein</fullName>
    </submittedName>
</protein>
<keyword evidence="1" id="KW-0808">Transferase</keyword>
<evidence type="ECO:0000313" key="2">
    <source>
        <dbReference type="Proteomes" id="UP000053695"/>
    </source>
</evidence>
<name>N6VP04_9EURY</name>
<evidence type="ECO:0000313" key="1">
    <source>
        <dbReference type="EMBL" id="ENN95565.1"/>
    </source>
</evidence>